<dbReference type="PROSITE" id="PS50977">
    <property type="entry name" value="HTH_TETR_2"/>
    <property type="match status" value="1"/>
</dbReference>
<dbReference type="STRING" id="297318.BK138_18400"/>
<proteinExistence type="predicted"/>
<dbReference type="Pfam" id="PF00440">
    <property type="entry name" value="TetR_N"/>
    <property type="match status" value="1"/>
</dbReference>
<dbReference type="EMBL" id="MRTP01000004">
    <property type="protein sequence ID" value="OMF53788.1"/>
    <property type="molecule type" value="Genomic_DNA"/>
</dbReference>
<organism evidence="4 5">
    <name type="scientific">Paenibacillus rhizosphaerae</name>
    <dbReference type="NCBI Taxonomy" id="297318"/>
    <lineage>
        <taxon>Bacteria</taxon>
        <taxon>Bacillati</taxon>
        <taxon>Bacillota</taxon>
        <taxon>Bacilli</taxon>
        <taxon>Bacillales</taxon>
        <taxon>Paenibacillaceae</taxon>
        <taxon>Paenibacillus</taxon>
    </lineage>
</organism>
<accession>A0A1R1EPR8</accession>
<evidence type="ECO:0000256" key="2">
    <source>
        <dbReference type="PROSITE-ProRule" id="PRU00335"/>
    </source>
</evidence>
<name>A0A1R1EPR8_9BACL</name>
<dbReference type="AlphaFoldDB" id="A0A1R1EPR8"/>
<keyword evidence="1 2" id="KW-0238">DNA-binding</keyword>
<feature type="domain" description="HTH tetR-type" evidence="3">
    <location>
        <begin position="13"/>
        <end position="73"/>
    </location>
</feature>
<comment type="caution">
    <text evidence="4">The sequence shown here is derived from an EMBL/GenBank/DDBJ whole genome shotgun (WGS) entry which is preliminary data.</text>
</comment>
<evidence type="ECO:0000313" key="5">
    <source>
        <dbReference type="Proteomes" id="UP000187172"/>
    </source>
</evidence>
<keyword evidence="5" id="KW-1185">Reference proteome</keyword>
<reference evidence="4 5" key="1">
    <citation type="submission" date="2016-11" db="EMBL/GenBank/DDBJ databases">
        <title>Paenibacillus species isolates.</title>
        <authorList>
            <person name="Beno S.M."/>
        </authorList>
    </citation>
    <scope>NUCLEOTIDE SEQUENCE [LARGE SCALE GENOMIC DNA]</scope>
    <source>
        <strain evidence="4 5">FSL R5-0378</strain>
    </source>
</reference>
<protein>
    <recommendedName>
        <fullName evidence="3">HTH tetR-type domain-containing protein</fullName>
    </recommendedName>
</protein>
<dbReference type="InterPro" id="IPR009057">
    <property type="entry name" value="Homeodomain-like_sf"/>
</dbReference>
<dbReference type="InterPro" id="IPR001647">
    <property type="entry name" value="HTH_TetR"/>
</dbReference>
<evidence type="ECO:0000313" key="4">
    <source>
        <dbReference type="EMBL" id="OMF53788.1"/>
    </source>
</evidence>
<evidence type="ECO:0000259" key="3">
    <source>
        <dbReference type="PROSITE" id="PS50977"/>
    </source>
</evidence>
<sequence length="191" mass="22009">MASTDKNGDRRIERTRQLLREGFVEMIREKGFSAMSVQDIAERANVSRGTFYIHYTDKYMLLEHVIRDNFGKLLMNAVSPNSPWNRETARKIVIAVLQCFEGKYSHRQPSSRVPVSILEETIHEELTRYISGLMRNDPGYPLVDPLQLKARARAVSWAIFGPAIQWAREPRTMSDEQMAEVILSVVEVGRR</sequence>
<dbReference type="RefSeq" id="WP_076171557.1">
    <property type="nucleotide sequence ID" value="NZ_MRTP01000004.1"/>
</dbReference>
<dbReference type="GO" id="GO:0003677">
    <property type="term" value="F:DNA binding"/>
    <property type="evidence" value="ECO:0007669"/>
    <property type="project" value="UniProtKB-UniRule"/>
</dbReference>
<evidence type="ECO:0000256" key="1">
    <source>
        <dbReference type="ARBA" id="ARBA00023125"/>
    </source>
</evidence>
<dbReference type="Proteomes" id="UP000187172">
    <property type="component" value="Unassembled WGS sequence"/>
</dbReference>
<gene>
    <name evidence="4" type="ORF">BK138_18400</name>
</gene>
<dbReference type="Gene3D" id="1.10.357.10">
    <property type="entry name" value="Tetracycline Repressor, domain 2"/>
    <property type="match status" value="1"/>
</dbReference>
<dbReference type="PANTHER" id="PTHR43479:SF7">
    <property type="entry name" value="TETR-FAMILY TRANSCRIPTIONAL REGULATOR"/>
    <property type="match status" value="1"/>
</dbReference>
<dbReference type="PRINTS" id="PR00455">
    <property type="entry name" value="HTHTETR"/>
</dbReference>
<feature type="DNA-binding region" description="H-T-H motif" evidence="2">
    <location>
        <begin position="36"/>
        <end position="55"/>
    </location>
</feature>
<dbReference type="PANTHER" id="PTHR43479">
    <property type="entry name" value="ACREF/ENVCD OPERON REPRESSOR-RELATED"/>
    <property type="match status" value="1"/>
</dbReference>
<dbReference type="SUPFAM" id="SSF46689">
    <property type="entry name" value="Homeodomain-like"/>
    <property type="match status" value="1"/>
</dbReference>
<dbReference type="InterPro" id="IPR050624">
    <property type="entry name" value="HTH-type_Tx_Regulator"/>
</dbReference>